<evidence type="ECO:0000313" key="3">
    <source>
        <dbReference type="EMBL" id="GCE30694.1"/>
    </source>
</evidence>
<dbReference type="Gene3D" id="3.40.50.10490">
    <property type="entry name" value="Glucose-6-phosphate isomerase like protein, domain 1"/>
    <property type="match status" value="2"/>
</dbReference>
<feature type="domain" description="SIS" evidence="2">
    <location>
        <begin position="194"/>
        <end position="334"/>
    </location>
</feature>
<organism evidence="3 4">
    <name type="scientific">Dictyobacter alpinus</name>
    <dbReference type="NCBI Taxonomy" id="2014873"/>
    <lineage>
        <taxon>Bacteria</taxon>
        <taxon>Bacillati</taxon>
        <taxon>Chloroflexota</taxon>
        <taxon>Ktedonobacteria</taxon>
        <taxon>Ktedonobacterales</taxon>
        <taxon>Dictyobacteraceae</taxon>
        <taxon>Dictyobacter</taxon>
    </lineage>
</organism>
<name>A0A402BGZ6_9CHLR</name>
<keyword evidence="3" id="KW-0032">Aminotransferase</keyword>
<dbReference type="OrthoDB" id="9782098at2"/>
<dbReference type="CDD" id="cd05009">
    <property type="entry name" value="SIS_GlmS_GlmD_2"/>
    <property type="match status" value="1"/>
</dbReference>
<keyword evidence="4" id="KW-1185">Reference proteome</keyword>
<sequence>MSSLLEQEIHSQPEVIAHLLEQETEHIKKIVAQLPAFDYILIAARGSSDHAATYAKYAWATMAGYPIALAAPSLQTLYATPPRMKNALVVGISQSGQSPDIVGVLEEGRRQGRPTIAITNDGNSALAKAADHVVELHAGQERSVAATKTYTAQLAIMMLFAAIWNGDGQRLNELQRMPEIIAQTLKSSGEIAQHAERYRYMNQCIVVGRGYNYSTSFELALKLKELTYVMATAYSSADFRHGPIATIEEGLPTILIMPTGATFADMLELAKDLQKRKAELLIISDAAEALALAQTRFAIPSGIPEWLSPIAAIIPGQLFGLHLTLSKRLEPDTPRGLNKITLTH</sequence>
<dbReference type="GO" id="GO:0008483">
    <property type="term" value="F:transaminase activity"/>
    <property type="evidence" value="ECO:0007669"/>
    <property type="project" value="UniProtKB-KW"/>
</dbReference>
<evidence type="ECO:0000256" key="1">
    <source>
        <dbReference type="ARBA" id="ARBA00022737"/>
    </source>
</evidence>
<proteinExistence type="predicted"/>
<dbReference type="AlphaFoldDB" id="A0A402BGZ6"/>
<dbReference type="SUPFAM" id="SSF53697">
    <property type="entry name" value="SIS domain"/>
    <property type="match status" value="1"/>
</dbReference>
<dbReference type="RefSeq" id="WP_126630750.1">
    <property type="nucleotide sequence ID" value="NZ_BIFT01000002.1"/>
</dbReference>
<evidence type="ECO:0000313" key="4">
    <source>
        <dbReference type="Proteomes" id="UP000287171"/>
    </source>
</evidence>
<dbReference type="CDD" id="cd05008">
    <property type="entry name" value="SIS_GlmS_GlmD_1"/>
    <property type="match status" value="1"/>
</dbReference>
<gene>
    <name evidence="3" type="ORF">KDA_61780</name>
</gene>
<dbReference type="GO" id="GO:1901135">
    <property type="term" value="P:carbohydrate derivative metabolic process"/>
    <property type="evidence" value="ECO:0007669"/>
    <property type="project" value="InterPro"/>
</dbReference>
<dbReference type="Proteomes" id="UP000287171">
    <property type="component" value="Unassembled WGS sequence"/>
</dbReference>
<dbReference type="InterPro" id="IPR035466">
    <property type="entry name" value="GlmS/AgaS_SIS"/>
</dbReference>
<dbReference type="Pfam" id="PF01380">
    <property type="entry name" value="SIS"/>
    <property type="match status" value="2"/>
</dbReference>
<feature type="domain" description="SIS" evidence="2">
    <location>
        <begin position="30"/>
        <end position="169"/>
    </location>
</feature>
<protein>
    <submittedName>
        <fullName evidence="3">Glucosamine--fructose-6-phosphate aminotransferase</fullName>
    </submittedName>
</protein>
<dbReference type="PANTHER" id="PTHR10937:SF8">
    <property type="entry name" value="AMINOTRANSFERASE-RELATED"/>
    <property type="match status" value="1"/>
</dbReference>
<dbReference type="PANTHER" id="PTHR10937">
    <property type="entry name" value="GLUCOSAMINE--FRUCTOSE-6-PHOSPHATE AMINOTRANSFERASE, ISOMERIZING"/>
    <property type="match status" value="1"/>
</dbReference>
<dbReference type="PROSITE" id="PS51464">
    <property type="entry name" value="SIS"/>
    <property type="match status" value="2"/>
</dbReference>
<keyword evidence="1" id="KW-0677">Repeat</keyword>
<comment type="caution">
    <text evidence="3">The sequence shown here is derived from an EMBL/GenBank/DDBJ whole genome shotgun (WGS) entry which is preliminary data.</text>
</comment>
<accession>A0A402BGZ6</accession>
<dbReference type="InterPro" id="IPR035490">
    <property type="entry name" value="GlmS/FrlB_SIS"/>
</dbReference>
<dbReference type="GO" id="GO:0097367">
    <property type="term" value="F:carbohydrate derivative binding"/>
    <property type="evidence" value="ECO:0007669"/>
    <property type="project" value="InterPro"/>
</dbReference>
<dbReference type="InterPro" id="IPR001347">
    <property type="entry name" value="SIS_dom"/>
</dbReference>
<keyword evidence="3" id="KW-0808">Transferase</keyword>
<reference evidence="4" key="1">
    <citation type="submission" date="2018-12" db="EMBL/GenBank/DDBJ databases">
        <title>Tengunoibacter tsumagoiensis gen. nov., sp. nov., Dictyobacter kobayashii sp. nov., D. alpinus sp. nov., and D. joshuensis sp. nov. and description of Dictyobacteraceae fam. nov. within the order Ktedonobacterales isolated from Tengu-no-mugimeshi.</title>
        <authorList>
            <person name="Wang C.M."/>
            <person name="Zheng Y."/>
            <person name="Sakai Y."/>
            <person name="Toyoda A."/>
            <person name="Minakuchi Y."/>
            <person name="Abe K."/>
            <person name="Yokota A."/>
            <person name="Yabe S."/>
        </authorList>
    </citation>
    <scope>NUCLEOTIDE SEQUENCE [LARGE SCALE GENOMIC DNA]</scope>
    <source>
        <strain evidence="4">Uno16</strain>
    </source>
</reference>
<dbReference type="EMBL" id="BIFT01000002">
    <property type="protein sequence ID" value="GCE30694.1"/>
    <property type="molecule type" value="Genomic_DNA"/>
</dbReference>
<dbReference type="InterPro" id="IPR046348">
    <property type="entry name" value="SIS_dom_sf"/>
</dbReference>
<evidence type="ECO:0000259" key="2">
    <source>
        <dbReference type="PROSITE" id="PS51464"/>
    </source>
</evidence>